<dbReference type="Gene3D" id="1.10.8.10">
    <property type="entry name" value="DNA helicase RuvA subunit, C-terminal domain"/>
    <property type="match status" value="1"/>
</dbReference>
<dbReference type="InterPro" id="IPR005637">
    <property type="entry name" value="TAP_C_dom"/>
</dbReference>
<evidence type="ECO:0000259" key="8">
    <source>
        <dbReference type="PROSITE" id="PS50177"/>
    </source>
</evidence>
<dbReference type="PROSITE" id="PS51281">
    <property type="entry name" value="TAP_C"/>
    <property type="match status" value="1"/>
</dbReference>
<dbReference type="Gene3D" id="3.10.450.50">
    <property type="match status" value="1"/>
</dbReference>
<gene>
    <name evidence="10" type="ORF">NMOB1V02_LOCUS818</name>
</gene>
<dbReference type="PANTHER" id="PTHR10662:SF22">
    <property type="entry name" value="NUCLEAR RNA EXPORT FACTOR 1"/>
    <property type="match status" value="1"/>
</dbReference>
<evidence type="ECO:0000256" key="2">
    <source>
        <dbReference type="ARBA" id="ARBA00009285"/>
    </source>
</evidence>
<dbReference type="InterPro" id="IPR009060">
    <property type="entry name" value="UBA-like_sf"/>
</dbReference>
<sequence length="281" mass="32230">MRTQRRLFPLHFRYLREIFPDLEKLDGRDLPRRARFDVEIEKPVAQTLPGICPPGYRDVVLNFISQYYKIFDHGNRGDLLPAYNDHAVLTMSSILPNRKRGILFQNCRNLKLDSSDSQLTEKIYKGKFAIIAVLETLMKVNHDLSTMLIDVTFASEKIIVIEVTGFLRDQDSLLCHFSRTFVLVPENNGHTITNDSFYVGVARNAVENLVFKGPQEIVPPRIFGEDKMKEMAAAFSQQTRLKPEWALRCLEENGWNFDVAGQAFLKLRPSIPAEAFIDVPV</sequence>
<evidence type="ECO:0000256" key="3">
    <source>
        <dbReference type="ARBA" id="ARBA00022448"/>
    </source>
</evidence>
<dbReference type="EMBL" id="CAJPEX010000074">
    <property type="protein sequence ID" value="CAG0913055.1"/>
    <property type="molecule type" value="Genomic_DNA"/>
</dbReference>
<dbReference type="Proteomes" id="UP000678499">
    <property type="component" value="Unassembled WGS sequence"/>
</dbReference>
<dbReference type="InterPro" id="IPR002075">
    <property type="entry name" value="NTF2_dom"/>
</dbReference>
<organism evidence="10">
    <name type="scientific">Notodromas monacha</name>
    <dbReference type="NCBI Taxonomy" id="399045"/>
    <lineage>
        <taxon>Eukaryota</taxon>
        <taxon>Metazoa</taxon>
        <taxon>Ecdysozoa</taxon>
        <taxon>Arthropoda</taxon>
        <taxon>Crustacea</taxon>
        <taxon>Oligostraca</taxon>
        <taxon>Ostracoda</taxon>
        <taxon>Podocopa</taxon>
        <taxon>Podocopida</taxon>
        <taxon>Cypridocopina</taxon>
        <taxon>Cypridoidea</taxon>
        <taxon>Cyprididae</taxon>
        <taxon>Notodromas</taxon>
    </lineage>
</organism>
<keyword evidence="7" id="KW-0539">Nucleus</keyword>
<dbReference type="GO" id="GO:0016973">
    <property type="term" value="P:poly(A)+ mRNA export from nucleus"/>
    <property type="evidence" value="ECO:0007669"/>
    <property type="project" value="TreeGrafter"/>
</dbReference>
<dbReference type="InterPro" id="IPR018222">
    <property type="entry name" value="Nuclear_transport_factor_2_euk"/>
</dbReference>
<dbReference type="GO" id="GO:0005634">
    <property type="term" value="C:nucleus"/>
    <property type="evidence" value="ECO:0007669"/>
    <property type="project" value="UniProtKB-SubCell"/>
</dbReference>
<dbReference type="FunFam" id="1.10.8.10:FF:000018">
    <property type="entry name" value="Nuclear RNA export factor 1"/>
    <property type="match status" value="1"/>
</dbReference>
<keyword evidence="3" id="KW-0813">Transport</keyword>
<dbReference type="PROSITE" id="PS50177">
    <property type="entry name" value="NTF2_DOMAIN"/>
    <property type="match status" value="1"/>
</dbReference>
<keyword evidence="4" id="KW-0433">Leucine-rich repeat</keyword>
<evidence type="ECO:0000256" key="6">
    <source>
        <dbReference type="ARBA" id="ARBA00022816"/>
    </source>
</evidence>
<evidence type="ECO:0000256" key="5">
    <source>
        <dbReference type="ARBA" id="ARBA00022737"/>
    </source>
</evidence>
<evidence type="ECO:0008006" key="12">
    <source>
        <dbReference type="Google" id="ProtNLM"/>
    </source>
</evidence>
<protein>
    <recommendedName>
        <fullName evidence="12">Nuclear RNA export factor 1</fullName>
    </recommendedName>
</protein>
<name>A0A7R9BFB4_9CRUS</name>
<comment type="similarity">
    <text evidence="2">Belongs to the NXF family.</text>
</comment>
<reference evidence="10" key="1">
    <citation type="submission" date="2020-11" db="EMBL/GenBank/DDBJ databases">
        <authorList>
            <person name="Tran Van P."/>
        </authorList>
    </citation>
    <scope>NUCLEOTIDE SEQUENCE</scope>
</reference>
<comment type="subcellular location">
    <subcellularLocation>
        <location evidence="1">Nucleus</location>
    </subcellularLocation>
</comment>
<dbReference type="AlphaFoldDB" id="A0A7R9BFB4"/>
<dbReference type="GO" id="GO:0003723">
    <property type="term" value="F:RNA binding"/>
    <property type="evidence" value="ECO:0007669"/>
    <property type="project" value="TreeGrafter"/>
</dbReference>
<keyword evidence="5" id="KW-0677">Repeat</keyword>
<dbReference type="Pfam" id="PF22602">
    <property type="entry name" value="NXF_NTF2"/>
    <property type="match status" value="1"/>
</dbReference>
<feature type="domain" description="NTF2" evidence="8">
    <location>
        <begin position="59"/>
        <end position="199"/>
    </location>
</feature>
<feature type="domain" description="TAP-C" evidence="9">
    <location>
        <begin position="226"/>
        <end position="279"/>
    </location>
</feature>
<dbReference type="Pfam" id="PF03943">
    <property type="entry name" value="TAP_C"/>
    <property type="match status" value="1"/>
</dbReference>
<dbReference type="SUPFAM" id="SSF46934">
    <property type="entry name" value="UBA-like"/>
    <property type="match status" value="1"/>
</dbReference>
<dbReference type="EMBL" id="OA882111">
    <property type="protein sequence ID" value="CAD7272903.1"/>
    <property type="molecule type" value="Genomic_DNA"/>
</dbReference>
<evidence type="ECO:0000259" key="9">
    <source>
        <dbReference type="PROSITE" id="PS51281"/>
    </source>
</evidence>
<dbReference type="InterPro" id="IPR030217">
    <property type="entry name" value="NXF_fam"/>
</dbReference>
<evidence type="ECO:0000313" key="11">
    <source>
        <dbReference type="Proteomes" id="UP000678499"/>
    </source>
</evidence>
<dbReference type="SMART" id="SM00804">
    <property type="entry name" value="TAP_C"/>
    <property type="match status" value="1"/>
</dbReference>
<dbReference type="PANTHER" id="PTHR10662">
    <property type="entry name" value="NUCLEAR RNA EXPORT FACTOR"/>
    <property type="match status" value="1"/>
</dbReference>
<keyword evidence="6" id="KW-0509">mRNA transport</keyword>
<dbReference type="SUPFAM" id="SSF54427">
    <property type="entry name" value="NTF2-like"/>
    <property type="match status" value="1"/>
</dbReference>
<proteinExistence type="inferred from homology"/>
<keyword evidence="11" id="KW-1185">Reference proteome</keyword>
<accession>A0A7R9BFB4</accession>
<evidence type="ECO:0000256" key="4">
    <source>
        <dbReference type="ARBA" id="ARBA00022614"/>
    </source>
</evidence>
<dbReference type="CDD" id="cd14342">
    <property type="entry name" value="UBA_TAP-C"/>
    <property type="match status" value="1"/>
</dbReference>
<dbReference type="OrthoDB" id="25872at2759"/>
<evidence type="ECO:0000256" key="7">
    <source>
        <dbReference type="ARBA" id="ARBA00023242"/>
    </source>
</evidence>
<evidence type="ECO:0000313" key="10">
    <source>
        <dbReference type="EMBL" id="CAD7272903.1"/>
    </source>
</evidence>
<evidence type="ECO:0000256" key="1">
    <source>
        <dbReference type="ARBA" id="ARBA00004123"/>
    </source>
</evidence>
<dbReference type="InterPro" id="IPR032710">
    <property type="entry name" value="NTF2-like_dom_sf"/>
</dbReference>